<evidence type="ECO:0000313" key="2">
    <source>
        <dbReference type="EMBL" id="CAD9574134.1"/>
    </source>
</evidence>
<feature type="compositionally biased region" description="Polar residues" evidence="1">
    <location>
        <begin position="103"/>
        <end position="118"/>
    </location>
</feature>
<proteinExistence type="predicted"/>
<protein>
    <submittedName>
        <fullName evidence="2">Uncharacterized protein</fullName>
    </submittedName>
</protein>
<name>A0A7S2KE03_9STRA</name>
<organism evidence="2">
    <name type="scientific">Leptocylindrus danicus</name>
    <dbReference type="NCBI Taxonomy" id="163516"/>
    <lineage>
        <taxon>Eukaryota</taxon>
        <taxon>Sar</taxon>
        <taxon>Stramenopiles</taxon>
        <taxon>Ochrophyta</taxon>
        <taxon>Bacillariophyta</taxon>
        <taxon>Coscinodiscophyceae</taxon>
        <taxon>Chaetocerotophycidae</taxon>
        <taxon>Leptocylindrales</taxon>
        <taxon>Leptocylindraceae</taxon>
        <taxon>Leptocylindrus</taxon>
    </lineage>
</organism>
<dbReference type="AlphaFoldDB" id="A0A7S2KE03"/>
<sequence>MGCCGCSRTPTAPNEENKTDEPLLGSGTKQNAPKNKRMGERLVTDLSAHTSEHSGKSSVLDPLDDSNLHEALHWDKILQKPDDSSDSEPTFFSDADASVYINKDNTGDSTSVATTEVI</sequence>
<feature type="region of interest" description="Disordered" evidence="1">
    <location>
        <begin position="78"/>
        <end position="118"/>
    </location>
</feature>
<gene>
    <name evidence="2" type="ORF">LDAN0321_LOCUS8400</name>
</gene>
<feature type="region of interest" description="Disordered" evidence="1">
    <location>
        <begin position="1"/>
        <end position="64"/>
    </location>
</feature>
<evidence type="ECO:0000256" key="1">
    <source>
        <dbReference type="SAM" id="MobiDB-lite"/>
    </source>
</evidence>
<reference evidence="2" key="1">
    <citation type="submission" date="2021-01" db="EMBL/GenBank/DDBJ databases">
        <authorList>
            <person name="Corre E."/>
            <person name="Pelletier E."/>
            <person name="Niang G."/>
            <person name="Scheremetjew M."/>
            <person name="Finn R."/>
            <person name="Kale V."/>
            <person name="Holt S."/>
            <person name="Cochrane G."/>
            <person name="Meng A."/>
            <person name="Brown T."/>
            <person name="Cohen L."/>
        </authorList>
    </citation>
    <scope>NUCLEOTIDE SEQUENCE</scope>
    <source>
        <strain evidence="2">B650</strain>
    </source>
</reference>
<dbReference type="EMBL" id="HBGY01013106">
    <property type="protein sequence ID" value="CAD9574134.1"/>
    <property type="molecule type" value="Transcribed_RNA"/>
</dbReference>
<accession>A0A7S2KE03</accession>